<evidence type="ECO:0000256" key="1">
    <source>
        <dbReference type="SAM" id="MobiDB-lite"/>
    </source>
</evidence>
<proteinExistence type="predicted"/>
<reference evidence="2" key="2">
    <citation type="journal article" date="2024" name="Plant">
        <title>Genomic evolution and insights into agronomic trait innovations of Sesamum species.</title>
        <authorList>
            <person name="Miao H."/>
            <person name="Wang L."/>
            <person name="Qu L."/>
            <person name="Liu H."/>
            <person name="Sun Y."/>
            <person name="Le M."/>
            <person name="Wang Q."/>
            <person name="Wei S."/>
            <person name="Zheng Y."/>
            <person name="Lin W."/>
            <person name="Duan Y."/>
            <person name="Cao H."/>
            <person name="Xiong S."/>
            <person name="Wang X."/>
            <person name="Wei L."/>
            <person name="Li C."/>
            <person name="Ma Q."/>
            <person name="Ju M."/>
            <person name="Zhao R."/>
            <person name="Li G."/>
            <person name="Mu C."/>
            <person name="Tian Q."/>
            <person name="Mei H."/>
            <person name="Zhang T."/>
            <person name="Gao T."/>
            <person name="Zhang H."/>
        </authorList>
    </citation>
    <scope>NUCLEOTIDE SEQUENCE</scope>
    <source>
        <strain evidence="2">G02</strain>
    </source>
</reference>
<comment type="caution">
    <text evidence="2">The sequence shown here is derived from an EMBL/GenBank/DDBJ whole genome shotgun (WGS) entry which is preliminary data.</text>
</comment>
<accession>A0AAW2V8R2</accession>
<dbReference type="AlphaFoldDB" id="A0AAW2V8R2"/>
<protein>
    <submittedName>
        <fullName evidence="2">Uncharacterized protein</fullName>
    </submittedName>
</protein>
<evidence type="ECO:0000313" key="2">
    <source>
        <dbReference type="EMBL" id="KAL0424890.1"/>
    </source>
</evidence>
<feature type="region of interest" description="Disordered" evidence="1">
    <location>
        <begin position="1"/>
        <end position="61"/>
    </location>
</feature>
<reference evidence="2" key="1">
    <citation type="submission" date="2020-06" db="EMBL/GenBank/DDBJ databases">
        <authorList>
            <person name="Li T."/>
            <person name="Hu X."/>
            <person name="Zhang T."/>
            <person name="Song X."/>
            <person name="Zhang H."/>
            <person name="Dai N."/>
            <person name="Sheng W."/>
            <person name="Hou X."/>
            <person name="Wei L."/>
        </authorList>
    </citation>
    <scope>NUCLEOTIDE SEQUENCE</scope>
    <source>
        <strain evidence="2">G02</strain>
        <tissue evidence="2">Leaf</tissue>
    </source>
</reference>
<sequence>MEWELGVPEERHLNQILGPPHGCGLDQVPPEKPGPSESQYLRRQNHSQRHPEKSTSARKISYRANNVDRVRIRSPGVGKDRDEDVLLHIERPAVEAELPLSPSKNTRRGNAAAMRWLRGTTAIWAEMAVIESGSRRYQKNWLRKESITQAAAPKVHILKVTTGSVGRRWAAPSVPLAPPESFLLLLLKWRRRPSAAGVGLCELHMF</sequence>
<organism evidence="2">
    <name type="scientific">Sesamum radiatum</name>
    <name type="common">Black benniseed</name>
    <dbReference type="NCBI Taxonomy" id="300843"/>
    <lineage>
        <taxon>Eukaryota</taxon>
        <taxon>Viridiplantae</taxon>
        <taxon>Streptophyta</taxon>
        <taxon>Embryophyta</taxon>
        <taxon>Tracheophyta</taxon>
        <taxon>Spermatophyta</taxon>
        <taxon>Magnoliopsida</taxon>
        <taxon>eudicotyledons</taxon>
        <taxon>Gunneridae</taxon>
        <taxon>Pentapetalae</taxon>
        <taxon>asterids</taxon>
        <taxon>lamiids</taxon>
        <taxon>Lamiales</taxon>
        <taxon>Pedaliaceae</taxon>
        <taxon>Sesamum</taxon>
    </lineage>
</organism>
<dbReference type="EMBL" id="JACGWJ010000004">
    <property type="protein sequence ID" value="KAL0424890.1"/>
    <property type="molecule type" value="Genomic_DNA"/>
</dbReference>
<name>A0AAW2V8R2_SESRA</name>
<gene>
    <name evidence="2" type="ORF">Sradi_1023800</name>
</gene>